<dbReference type="Proteomes" id="UP000593572">
    <property type="component" value="Unassembled WGS sequence"/>
</dbReference>
<dbReference type="InterPro" id="IPR046849">
    <property type="entry name" value="E2_motif"/>
</dbReference>
<dbReference type="GO" id="GO:0009451">
    <property type="term" value="P:RNA modification"/>
    <property type="evidence" value="ECO:0007669"/>
    <property type="project" value="InterPro"/>
</dbReference>
<feature type="repeat" description="PPR" evidence="3">
    <location>
        <begin position="199"/>
        <end position="233"/>
    </location>
</feature>
<evidence type="ECO:0000259" key="4">
    <source>
        <dbReference type="Pfam" id="PF14432"/>
    </source>
</evidence>
<name>A0A7J8M1X0_9ROSI</name>
<proteinExistence type="inferred from homology"/>
<dbReference type="InterPro" id="IPR002885">
    <property type="entry name" value="PPR_rpt"/>
</dbReference>
<organism evidence="5 6">
    <name type="scientific">Gossypium lobatum</name>
    <dbReference type="NCBI Taxonomy" id="34289"/>
    <lineage>
        <taxon>Eukaryota</taxon>
        <taxon>Viridiplantae</taxon>
        <taxon>Streptophyta</taxon>
        <taxon>Embryophyta</taxon>
        <taxon>Tracheophyta</taxon>
        <taxon>Spermatophyta</taxon>
        <taxon>Magnoliopsida</taxon>
        <taxon>eudicotyledons</taxon>
        <taxon>Gunneridae</taxon>
        <taxon>Pentapetalae</taxon>
        <taxon>rosids</taxon>
        <taxon>malvids</taxon>
        <taxon>Malvales</taxon>
        <taxon>Malvaceae</taxon>
        <taxon>Malvoideae</taxon>
        <taxon>Gossypium</taxon>
    </lineage>
</organism>
<feature type="repeat" description="PPR" evidence="3">
    <location>
        <begin position="98"/>
        <end position="132"/>
    </location>
</feature>
<sequence>MRAITPHCRHFSTAKQLKDFASSSSTPKPQPILNEDFCGKILDQYPDIRTLRKLHSKIFNDQHLRFNPSIAIKLMRGYAACGEPRVTRHIFDEITEKNIVFFNVMMRSYVNNRCYHDALLIFRELSTHGFSPDHYTYPCALKACSGSDNLRVGLQIHSSVVKVGLDLNLFIGNALVAMYSKCKCLVQARRAFNQMPIRDVVSWNSMVSGYAQNECFDKALDVCREMELLRIQPDAGTMSSLLPAVTNTSSDNILYVKEMFWKLAKKSVVSWNVMISVFVNNSLSSEAADLYSRMEAYGIEPDSFTIASVLPACGDLSAIFLGRRIHEYIDRKKLLPNLALENALIDMYAKCGCLKEAKAVFDQMNFRDIVSWTSMISAYGMSGQGYNAVALFSEMQNLGLTPDSIAFVSVLSACSHAGLLDQGWYFFNLMMDQHKIVPRVEHFSCMVDLLGRSGQVEEAYNFIRKMPIEPTERIWGTLLGACWMHSNMNIGLLAADHLFRLAPEPSGYYVLLSNIYAKAGRWEDVTTVRSIMKSKGIKKMAGASNTEINNQVYTFLAGDQSHPQSKDIYEKLDFLVGKMKEAGYVPETQSALHDVEEEDKEGHLAVHSEKLAIVFAILNTKSGTPIRITKNLRICRDCHIAAKLISQITEREIIVRDTYRFHHFQKGVCSCGDYWLPVLPLYPKVSKWPGSKSVYLER</sequence>
<dbReference type="PANTHER" id="PTHR47926">
    <property type="entry name" value="PENTATRICOPEPTIDE REPEAT-CONTAINING PROTEIN"/>
    <property type="match status" value="1"/>
</dbReference>
<reference evidence="5 6" key="1">
    <citation type="journal article" date="2019" name="Genome Biol. Evol.">
        <title>Insights into the evolution of the New World diploid cottons (Gossypium, subgenus Houzingenia) based on genome sequencing.</title>
        <authorList>
            <person name="Grover C.E."/>
            <person name="Arick M.A. 2nd"/>
            <person name="Thrash A."/>
            <person name="Conover J.L."/>
            <person name="Sanders W.S."/>
            <person name="Peterson D.G."/>
            <person name="Frelichowski J.E."/>
            <person name="Scheffler J.A."/>
            <person name="Scheffler B.E."/>
            <person name="Wendel J.F."/>
        </authorList>
    </citation>
    <scope>NUCLEOTIDE SEQUENCE [LARGE SCALE GENOMIC DNA]</scope>
    <source>
        <strain evidence="5">157</strain>
        <tissue evidence="5">Leaf</tissue>
    </source>
</reference>
<dbReference type="AlphaFoldDB" id="A0A7J8M1X0"/>
<evidence type="ECO:0000256" key="3">
    <source>
        <dbReference type="PROSITE-ProRule" id="PRU00708"/>
    </source>
</evidence>
<evidence type="ECO:0000313" key="5">
    <source>
        <dbReference type="EMBL" id="MBA0558695.1"/>
    </source>
</evidence>
<feature type="domain" description="DYW" evidence="4">
    <location>
        <begin position="583"/>
        <end position="675"/>
    </location>
</feature>
<dbReference type="InterPro" id="IPR046848">
    <property type="entry name" value="E_motif"/>
</dbReference>
<dbReference type="PANTHER" id="PTHR47926:SF373">
    <property type="entry name" value="TETRATRICOPEPTIDE-LIKE HELICAL DOMAIN SUPERFAMILY, DYW DOMAIN-CONTAINING PROTEIN"/>
    <property type="match status" value="1"/>
</dbReference>
<dbReference type="InterPro" id="IPR011990">
    <property type="entry name" value="TPR-like_helical_dom_sf"/>
</dbReference>
<dbReference type="PROSITE" id="PS51375">
    <property type="entry name" value="PPR"/>
    <property type="match status" value="4"/>
</dbReference>
<dbReference type="Pfam" id="PF20430">
    <property type="entry name" value="Eplus_motif"/>
    <property type="match status" value="1"/>
</dbReference>
<gene>
    <name evidence="5" type="ORF">Golob_015702</name>
</gene>
<dbReference type="Gene3D" id="1.25.40.10">
    <property type="entry name" value="Tetratricopeptide repeat domain"/>
    <property type="match status" value="5"/>
</dbReference>
<dbReference type="NCBIfam" id="TIGR00756">
    <property type="entry name" value="PPR"/>
    <property type="match status" value="6"/>
</dbReference>
<dbReference type="Pfam" id="PF13041">
    <property type="entry name" value="PPR_2"/>
    <property type="match status" value="4"/>
</dbReference>
<evidence type="ECO:0000256" key="2">
    <source>
        <dbReference type="ARBA" id="ARBA00022737"/>
    </source>
</evidence>
<evidence type="ECO:0000313" key="6">
    <source>
        <dbReference type="Proteomes" id="UP000593572"/>
    </source>
</evidence>
<dbReference type="InterPro" id="IPR032867">
    <property type="entry name" value="DYW_dom"/>
</dbReference>
<comment type="caution">
    <text evidence="5">The sequence shown here is derived from an EMBL/GenBank/DDBJ whole genome shotgun (WGS) entry which is preliminary data.</text>
</comment>
<dbReference type="GO" id="GO:0003723">
    <property type="term" value="F:RNA binding"/>
    <property type="evidence" value="ECO:0007669"/>
    <property type="project" value="InterPro"/>
</dbReference>
<keyword evidence="6" id="KW-1185">Reference proteome</keyword>
<dbReference type="FunFam" id="1.25.40.10:FF:002148">
    <property type="entry name" value="Pentatricopeptide repeat-containing protein At2g29760, chloroplastic"/>
    <property type="match status" value="1"/>
</dbReference>
<dbReference type="FunFam" id="1.25.40.10:FF:000344">
    <property type="entry name" value="Pentatricopeptide repeat-containing protein"/>
    <property type="match status" value="1"/>
</dbReference>
<evidence type="ECO:0000256" key="1">
    <source>
        <dbReference type="ARBA" id="ARBA00006643"/>
    </source>
</evidence>
<dbReference type="Pfam" id="PF01535">
    <property type="entry name" value="PPR"/>
    <property type="match status" value="2"/>
</dbReference>
<feature type="repeat" description="PPR" evidence="3">
    <location>
        <begin position="267"/>
        <end position="301"/>
    </location>
</feature>
<dbReference type="EMBL" id="JABEZX010000006">
    <property type="protein sequence ID" value="MBA0558695.1"/>
    <property type="molecule type" value="Genomic_DNA"/>
</dbReference>
<dbReference type="GO" id="GO:0008270">
    <property type="term" value="F:zinc ion binding"/>
    <property type="evidence" value="ECO:0007669"/>
    <property type="project" value="InterPro"/>
</dbReference>
<dbReference type="Pfam" id="PF14432">
    <property type="entry name" value="DYW_deaminase"/>
    <property type="match status" value="1"/>
</dbReference>
<accession>A0A7J8M1X0</accession>
<keyword evidence="2" id="KW-0677">Repeat</keyword>
<feature type="repeat" description="PPR" evidence="3">
    <location>
        <begin position="368"/>
        <end position="402"/>
    </location>
</feature>
<comment type="similarity">
    <text evidence="1">Belongs to the PPR family. PCMP-H subfamily.</text>
</comment>
<protein>
    <recommendedName>
        <fullName evidence="4">DYW domain-containing protein</fullName>
    </recommendedName>
</protein>
<dbReference type="InterPro" id="IPR046960">
    <property type="entry name" value="PPR_At4g14850-like_plant"/>
</dbReference>
<dbReference type="Pfam" id="PF20431">
    <property type="entry name" value="E_motif"/>
    <property type="match status" value="1"/>
</dbReference>